<feature type="domain" description="CAP-Gly" evidence="1">
    <location>
        <begin position="37"/>
        <end position="81"/>
    </location>
</feature>
<dbReference type="Pfam" id="PF01302">
    <property type="entry name" value="CAP_GLY"/>
    <property type="match status" value="1"/>
</dbReference>
<dbReference type="PANTHER" id="PTHR18916">
    <property type="entry name" value="DYNACTIN 1-RELATED MICROTUBULE-BINDING"/>
    <property type="match status" value="1"/>
</dbReference>
<proteinExistence type="predicted"/>
<gene>
    <name evidence="2" type="ORF">BLA29_009892</name>
</gene>
<evidence type="ECO:0000313" key="2">
    <source>
        <dbReference type="EMBL" id="OTF72046.1"/>
    </source>
</evidence>
<dbReference type="SMART" id="SM01052">
    <property type="entry name" value="CAP_GLY"/>
    <property type="match status" value="1"/>
</dbReference>
<dbReference type="PROSITE" id="PS50245">
    <property type="entry name" value="CAP_GLY_2"/>
    <property type="match status" value="1"/>
</dbReference>
<dbReference type="Gene3D" id="2.30.30.190">
    <property type="entry name" value="CAP Gly-rich-like domain"/>
    <property type="match status" value="1"/>
</dbReference>
<dbReference type="SUPFAM" id="SSF74924">
    <property type="entry name" value="Cap-Gly domain"/>
    <property type="match status" value="1"/>
</dbReference>
<dbReference type="Proteomes" id="UP000194236">
    <property type="component" value="Unassembled WGS sequence"/>
</dbReference>
<dbReference type="EMBL" id="MUJZ01058168">
    <property type="protein sequence ID" value="OTF72046.1"/>
    <property type="molecule type" value="Genomic_DNA"/>
</dbReference>
<accession>A0A1Y3AX85</accession>
<protein>
    <submittedName>
        <fullName evidence="2">CAP-GLY domain containing linker protein-like protein</fullName>
    </submittedName>
</protein>
<dbReference type="AlphaFoldDB" id="A0A1Y3AX85"/>
<dbReference type="InterPro" id="IPR036859">
    <property type="entry name" value="CAP-Gly_dom_sf"/>
</dbReference>
<organism evidence="2 3">
    <name type="scientific">Euroglyphus maynei</name>
    <name type="common">Mayne's house dust mite</name>
    <dbReference type="NCBI Taxonomy" id="6958"/>
    <lineage>
        <taxon>Eukaryota</taxon>
        <taxon>Metazoa</taxon>
        <taxon>Ecdysozoa</taxon>
        <taxon>Arthropoda</taxon>
        <taxon>Chelicerata</taxon>
        <taxon>Arachnida</taxon>
        <taxon>Acari</taxon>
        <taxon>Acariformes</taxon>
        <taxon>Sarcoptiformes</taxon>
        <taxon>Astigmata</taxon>
        <taxon>Psoroptidia</taxon>
        <taxon>Analgoidea</taxon>
        <taxon>Pyroglyphidae</taxon>
        <taxon>Pyroglyphinae</taxon>
        <taxon>Euroglyphus</taxon>
    </lineage>
</organism>
<reference evidence="2 3" key="1">
    <citation type="submission" date="2017-03" db="EMBL/GenBank/DDBJ databases">
        <title>Genome Survey of Euroglyphus maynei.</title>
        <authorList>
            <person name="Arlian L.G."/>
            <person name="Morgan M.S."/>
            <person name="Rider S.D."/>
        </authorList>
    </citation>
    <scope>NUCLEOTIDE SEQUENCE [LARGE SCALE GENOMIC DNA]</scope>
    <source>
        <strain evidence="2">Arlian Lab</strain>
        <tissue evidence="2">Whole body</tissue>
    </source>
</reference>
<sequence>MVDRIHPNSFNDDPDSFIVGDRVWVQGIKPGYIVYIGDVQFAKGEWAGIVLDKPEGKNDGAVHGGRLSFRIEHNERKFFIQRHLAK</sequence>
<comment type="caution">
    <text evidence="2">The sequence shown here is derived from an EMBL/GenBank/DDBJ whole genome shotgun (WGS) entry which is preliminary data.</text>
</comment>
<evidence type="ECO:0000259" key="1">
    <source>
        <dbReference type="PROSITE" id="PS50245"/>
    </source>
</evidence>
<dbReference type="InterPro" id="IPR000938">
    <property type="entry name" value="CAP-Gly_domain"/>
</dbReference>
<evidence type="ECO:0000313" key="3">
    <source>
        <dbReference type="Proteomes" id="UP000194236"/>
    </source>
</evidence>
<keyword evidence="3" id="KW-1185">Reference proteome</keyword>
<dbReference type="OrthoDB" id="2130750at2759"/>
<name>A0A1Y3AX85_EURMA</name>